<proteinExistence type="inferred from homology"/>
<dbReference type="eggNOG" id="ENOG502SGP7">
    <property type="taxonomic scope" value="Eukaryota"/>
</dbReference>
<comment type="subcellular location">
    <subcellularLocation>
        <location evidence="1">Plastid</location>
        <location evidence="1">Chloroplast</location>
    </subcellularLocation>
</comment>
<comment type="similarity">
    <text evidence="2">Belongs to the ClpA/ClpB family. Torsin subfamily.</text>
</comment>
<dbReference type="OrthoDB" id="19623at2759"/>
<dbReference type="GO" id="GO:0009507">
    <property type="term" value="C:chloroplast"/>
    <property type="evidence" value="ECO:0007669"/>
    <property type="project" value="UniProtKB-SubCell"/>
</dbReference>
<keyword evidence="7" id="KW-1185">Reference proteome</keyword>
<dbReference type="InterPro" id="IPR027417">
    <property type="entry name" value="P-loop_NTPase"/>
</dbReference>
<sequence>MKWFCILILPSLLLPKVLGSCSSLLLTQDACPLEANPLSKFEAAVERQVAGQQVAIRTISKAFAHNMRDYEKWKGSKFSFQSVSSLLSGLPHSIQHVLVEKEVLRNRTFAQFFHFSGPTGVGKSLVARILSRCLFAATKGEEGRTKGEEGSVCGVLEINMRSLSGLKPWQMSGAMANITGRIRSQLHTCPRSAVILDEIQSISYQQLDSMLGQVDLHPPGIFILVSDLGARKLNASMSRDEATSVIREAALVSTYGTSPMLHRIILHNMVPFLPLDEDELRRVADIELQKLEANFIREYDMWKGKLTWGRAVSAHIARECILNEVYLDDGGRGVETFVHHELAFMVEVKLSELLESPARCYNNVDVRVEHGAIRVEVDSVYDKGDFDES</sequence>
<dbReference type="EMBL" id="JH992973">
    <property type="protein sequence ID" value="EKX52139.1"/>
    <property type="molecule type" value="Genomic_DNA"/>
</dbReference>
<dbReference type="SUPFAM" id="SSF52540">
    <property type="entry name" value="P-loop containing nucleoside triphosphate hydrolases"/>
    <property type="match status" value="1"/>
</dbReference>
<evidence type="ECO:0000313" key="5">
    <source>
        <dbReference type="EMBL" id="EKX52139.1"/>
    </source>
</evidence>
<reference evidence="5 7" key="1">
    <citation type="journal article" date="2012" name="Nature">
        <title>Algal genomes reveal evolutionary mosaicism and the fate of nucleomorphs.</title>
        <authorList>
            <consortium name="DOE Joint Genome Institute"/>
            <person name="Curtis B.A."/>
            <person name="Tanifuji G."/>
            <person name="Burki F."/>
            <person name="Gruber A."/>
            <person name="Irimia M."/>
            <person name="Maruyama S."/>
            <person name="Arias M.C."/>
            <person name="Ball S.G."/>
            <person name="Gile G.H."/>
            <person name="Hirakawa Y."/>
            <person name="Hopkins J.F."/>
            <person name="Kuo A."/>
            <person name="Rensing S.A."/>
            <person name="Schmutz J."/>
            <person name="Symeonidi A."/>
            <person name="Elias M."/>
            <person name="Eveleigh R.J."/>
            <person name="Herman E.K."/>
            <person name="Klute M.J."/>
            <person name="Nakayama T."/>
            <person name="Obornik M."/>
            <person name="Reyes-Prieto A."/>
            <person name="Armbrust E.V."/>
            <person name="Aves S.J."/>
            <person name="Beiko R.G."/>
            <person name="Coutinho P."/>
            <person name="Dacks J.B."/>
            <person name="Durnford D.G."/>
            <person name="Fast N.M."/>
            <person name="Green B.R."/>
            <person name="Grisdale C.J."/>
            <person name="Hempel F."/>
            <person name="Henrissat B."/>
            <person name="Hoppner M.P."/>
            <person name="Ishida K."/>
            <person name="Kim E."/>
            <person name="Koreny L."/>
            <person name="Kroth P.G."/>
            <person name="Liu Y."/>
            <person name="Malik S.B."/>
            <person name="Maier U.G."/>
            <person name="McRose D."/>
            <person name="Mock T."/>
            <person name="Neilson J.A."/>
            <person name="Onodera N.T."/>
            <person name="Poole A.M."/>
            <person name="Pritham E.J."/>
            <person name="Richards T.A."/>
            <person name="Rocap G."/>
            <person name="Roy S.W."/>
            <person name="Sarai C."/>
            <person name="Schaack S."/>
            <person name="Shirato S."/>
            <person name="Slamovits C.H."/>
            <person name="Spencer D.F."/>
            <person name="Suzuki S."/>
            <person name="Worden A.Z."/>
            <person name="Zauner S."/>
            <person name="Barry K."/>
            <person name="Bell C."/>
            <person name="Bharti A.K."/>
            <person name="Crow J.A."/>
            <person name="Grimwood J."/>
            <person name="Kramer R."/>
            <person name="Lindquist E."/>
            <person name="Lucas S."/>
            <person name="Salamov A."/>
            <person name="McFadden G.I."/>
            <person name="Lane C.E."/>
            <person name="Keeling P.J."/>
            <person name="Gray M.W."/>
            <person name="Grigoriev I.V."/>
            <person name="Archibald J.M."/>
        </authorList>
    </citation>
    <scope>NUCLEOTIDE SEQUENCE</scope>
    <source>
        <strain evidence="5 7">CCMP2712</strain>
    </source>
</reference>
<dbReference type="Gene3D" id="3.40.50.300">
    <property type="entry name" value="P-loop containing nucleotide triphosphate hydrolases"/>
    <property type="match status" value="1"/>
</dbReference>
<dbReference type="SMART" id="SM00382">
    <property type="entry name" value="AAA"/>
    <property type="match status" value="1"/>
</dbReference>
<evidence type="ECO:0000256" key="2">
    <source>
        <dbReference type="ARBA" id="ARBA00006235"/>
    </source>
</evidence>
<keyword evidence="3" id="KW-0732">Signal</keyword>
<dbReference type="GeneID" id="17308928"/>
<feature type="domain" description="AAA+ ATPase" evidence="4">
    <location>
        <begin position="109"/>
        <end position="266"/>
    </location>
</feature>
<dbReference type="InterPro" id="IPR003593">
    <property type="entry name" value="AAA+_ATPase"/>
</dbReference>
<dbReference type="EnsemblProtists" id="EKX52139">
    <property type="protein sequence ID" value="EKX52139"/>
    <property type="gene ID" value="GUITHDRAFT_102040"/>
</dbReference>
<dbReference type="AlphaFoldDB" id="L1JUY8"/>
<feature type="chain" id="PRO_5008771811" description="AAA+ ATPase domain-containing protein" evidence="3">
    <location>
        <begin position="20"/>
        <end position="389"/>
    </location>
</feature>
<dbReference type="InterPro" id="IPR010448">
    <property type="entry name" value="Torsin"/>
</dbReference>
<feature type="signal peptide" evidence="3">
    <location>
        <begin position="1"/>
        <end position="19"/>
    </location>
</feature>
<dbReference type="RefSeq" id="XP_005839119.1">
    <property type="nucleotide sequence ID" value="XM_005839062.1"/>
</dbReference>
<dbReference type="GO" id="GO:0005524">
    <property type="term" value="F:ATP binding"/>
    <property type="evidence" value="ECO:0007669"/>
    <property type="project" value="InterPro"/>
</dbReference>
<evidence type="ECO:0000259" key="4">
    <source>
        <dbReference type="SMART" id="SM00382"/>
    </source>
</evidence>
<gene>
    <name evidence="5" type="ORF">GUITHDRAFT_102040</name>
</gene>
<name>L1JUY8_GUITC</name>
<evidence type="ECO:0000256" key="1">
    <source>
        <dbReference type="ARBA" id="ARBA00004229"/>
    </source>
</evidence>
<evidence type="ECO:0000256" key="3">
    <source>
        <dbReference type="SAM" id="SignalP"/>
    </source>
</evidence>
<reference evidence="7" key="2">
    <citation type="submission" date="2012-11" db="EMBL/GenBank/DDBJ databases">
        <authorList>
            <person name="Kuo A."/>
            <person name="Curtis B.A."/>
            <person name="Tanifuji G."/>
            <person name="Burki F."/>
            <person name="Gruber A."/>
            <person name="Irimia M."/>
            <person name="Maruyama S."/>
            <person name="Arias M.C."/>
            <person name="Ball S.G."/>
            <person name="Gile G.H."/>
            <person name="Hirakawa Y."/>
            <person name="Hopkins J.F."/>
            <person name="Rensing S.A."/>
            <person name="Schmutz J."/>
            <person name="Symeonidi A."/>
            <person name="Elias M."/>
            <person name="Eveleigh R.J."/>
            <person name="Herman E.K."/>
            <person name="Klute M.J."/>
            <person name="Nakayama T."/>
            <person name="Obornik M."/>
            <person name="Reyes-Prieto A."/>
            <person name="Armbrust E.V."/>
            <person name="Aves S.J."/>
            <person name="Beiko R.G."/>
            <person name="Coutinho P."/>
            <person name="Dacks J.B."/>
            <person name="Durnford D.G."/>
            <person name="Fast N.M."/>
            <person name="Green B.R."/>
            <person name="Grisdale C."/>
            <person name="Hempe F."/>
            <person name="Henrissat B."/>
            <person name="Hoppner M.P."/>
            <person name="Ishida K.-I."/>
            <person name="Kim E."/>
            <person name="Koreny L."/>
            <person name="Kroth P.G."/>
            <person name="Liu Y."/>
            <person name="Malik S.-B."/>
            <person name="Maier U.G."/>
            <person name="McRose D."/>
            <person name="Mock T."/>
            <person name="Neilson J.A."/>
            <person name="Onodera N.T."/>
            <person name="Poole A.M."/>
            <person name="Pritham E.J."/>
            <person name="Richards T.A."/>
            <person name="Rocap G."/>
            <person name="Roy S.W."/>
            <person name="Sarai C."/>
            <person name="Schaack S."/>
            <person name="Shirato S."/>
            <person name="Slamovits C.H."/>
            <person name="Spencer D.F."/>
            <person name="Suzuki S."/>
            <person name="Worden A.Z."/>
            <person name="Zauner S."/>
            <person name="Barry K."/>
            <person name="Bell C."/>
            <person name="Bharti A.K."/>
            <person name="Crow J.A."/>
            <person name="Grimwood J."/>
            <person name="Kramer R."/>
            <person name="Lindquist E."/>
            <person name="Lucas S."/>
            <person name="Salamov A."/>
            <person name="McFadden G.I."/>
            <person name="Lane C.E."/>
            <person name="Keeling P.J."/>
            <person name="Gray M.W."/>
            <person name="Grigoriev I.V."/>
            <person name="Archibald J.M."/>
        </authorList>
    </citation>
    <scope>NUCLEOTIDE SEQUENCE</scope>
    <source>
        <strain evidence="7">CCMP2712</strain>
    </source>
</reference>
<dbReference type="Proteomes" id="UP000011087">
    <property type="component" value="Unassembled WGS sequence"/>
</dbReference>
<dbReference type="GO" id="GO:0016887">
    <property type="term" value="F:ATP hydrolysis activity"/>
    <property type="evidence" value="ECO:0007669"/>
    <property type="project" value="InterPro"/>
</dbReference>
<reference evidence="6" key="3">
    <citation type="submission" date="2016-03" db="UniProtKB">
        <authorList>
            <consortium name="EnsemblProtists"/>
        </authorList>
    </citation>
    <scope>IDENTIFICATION</scope>
</reference>
<protein>
    <recommendedName>
        <fullName evidence="4">AAA+ ATPase domain-containing protein</fullName>
    </recommendedName>
</protein>
<dbReference type="PaxDb" id="55529-EKX52139"/>
<organism evidence="5">
    <name type="scientific">Guillardia theta (strain CCMP2712)</name>
    <name type="common">Cryptophyte</name>
    <dbReference type="NCBI Taxonomy" id="905079"/>
    <lineage>
        <taxon>Eukaryota</taxon>
        <taxon>Cryptophyceae</taxon>
        <taxon>Pyrenomonadales</taxon>
        <taxon>Geminigeraceae</taxon>
        <taxon>Guillardia</taxon>
    </lineage>
</organism>
<dbReference type="KEGG" id="gtt:GUITHDRAFT_102040"/>
<evidence type="ECO:0000313" key="7">
    <source>
        <dbReference type="Proteomes" id="UP000011087"/>
    </source>
</evidence>
<accession>L1JUY8</accession>
<dbReference type="PANTHER" id="PTHR10760">
    <property type="entry name" value="TORSIN"/>
    <property type="match status" value="1"/>
</dbReference>
<dbReference type="HOGENOM" id="CLU_684173_0_0_1"/>
<dbReference type="PANTHER" id="PTHR10760:SF2">
    <property type="entry name" value="LD13476P-RELATED"/>
    <property type="match status" value="1"/>
</dbReference>
<evidence type="ECO:0000313" key="6">
    <source>
        <dbReference type="EnsemblProtists" id="EKX52139"/>
    </source>
</evidence>